<dbReference type="EMBL" id="JAHXZJ010002609">
    <property type="protein sequence ID" value="KAH0539419.1"/>
    <property type="molecule type" value="Genomic_DNA"/>
</dbReference>
<evidence type="ECO:0000256" key="7">
    <source>
        <dbReference type="ARBA" id="ARBA00023273"/>
    </source>
</evidence>
<dbReference type="SUPFAM" id="SSF50978">
    <property type="entry name" value="WD40 repeat-like"/>
    <property type="match status" value="1"/>
</dbReference>
<accession>A0AAV7I0S6</accession>
<sequence length="1520" mass="176567">MSVDSAEGYKLRHEEKMTVKLKKMATIPLKEEEEEEENIENKVIAVMTWTRQEDWTSAWLRGGEIAQAVWVDKQVLAWSSGVHLVFYDLSTSTQTLYSPNLSEADGVCCLAAKPALQLLAFAERKSIPGILIYQYPQMKLVAKCNYNQLEPTEFAYLSIAFAKDYLVSSTSSSLIVWSWRTGEKFIETETSFEDLENQMIRVAETHPISLAHLGGRLIVWKLFSSLVITKEEIVFPSEALPVYVDWSSDVEAQLAIVDRHGHIYIKNTEGITRVVLSQRCGVCLEYEVPSVCWFLDGLMLKTTFCQMRFYKKNEKNIWRRQHYVKSDHKPRFFLPHPVEKEKLFYFTTEGSLMQLQINHQITNELKFHYGGVYQFADLVYPWGDHVAAIEGSRLSIISIADGNQVGILDFASGVKVSGLKSHLDYPLLAITFDSGELYLTAVHQPDRPVLLFKFHLQRRKLDLAKFSACGRHLVAAGASGDCFCVSSDQSLFSKVDHLKIKKSVIDVNCCVSEGVIKIIAIVLTSHKSGQLLVVYRVPEVFERVIELPRAYQSLDFTGNGLKMVGTPYLSKEIHFFNFQATGLSLTDCSAIYHQLRHLQLASNRFCITAAGSDGLITILSGDSRVTLLSHHRKDLGVSRAICSVSKDLVIALGRNGSLVCLKTTVRGSKHSRSFYNYLSVRPIHQMLSQEYQVVPSDAKSGTWLEWSQQTNNVMELEDWREERLQIKNELKKFKDKIKEMLDLNEEAEEIYRLPVADFDIARFVREQKIKAAKEKREDVKLQREFEGTEMNKVVRWIAERFENVQRVKAKTLCSFSDNCTYSVMNYLSMEDPLSPEGEGVLLWIDELRSSVKMDVNMRINSVGRESKVYSLVKSRYKSRDEKSVIESLMIDDDEEDEEVRLEEERTSTGTTTCRFIQTYFQHSQFENLSFGEFYRVNQRLLKDIRSLEDYFNEMFEEIWENRREKVNEIEGIKEKLKFISEEMEEVFGKKLSGELLELKGNLELGEEESELGDDGRCAKDVSEKNRLADEFREKTIAMMDGVEVRWEDLKKEIPILENFEGFERDVVEKHEKEVYALNFLKEKYRRVLESDFQKSYKVMQEMVGDFDKRFKDFLIVKIKIDSAIQQINLLRVRGMIRFVERFQMMEKIGKVEGLIVEKQERGRRILEIDSKMRKLVWKLKEERGALEEERAEFWNKTRKELVGKFGKEVFEEMKKGLKEKFAEMEFISPEQRNCFVGLKRKKAEIELRLRVNSIELSEIEKGVGDNKIKVRQLEADVGELEEQVRRLKERLIEFDIDIEIQLVIEKRQVDINLCGGREDAENCNLMPREQVERVIKEVIVAAEDKLRVLLKVMAFNRILVMKEWKHEALKKEMLDFADELQDVKTFVVTNDSRVVLEKKSKDKTPQKLAREVNCRKIAHEKILRQASARVQVVEEKIRSVKRENEILGRKILKTNENFEAFGDLGTKKSECSRNFLMKVLMKRSEIMRSIMREFQELEELKNEYRVQCQRTIPFFGLIKD</sequence>
<evidence type="ECO:0000256" key="2">
    <source>
        <dbReference type="ARBA" id="ARBA00022490"/>
    </source>
</evidence>
<reference evidence="11 12" key="1">
    <citation type="journal article" date="2021" name="J. Hered.">
        <title>A chromosome-level genome assembly of the parasitoid wasp, Cotesia glomerata (Hymenoptera: Braconidae).</title>
        <authorList>
            <person name="Pinto B.J."/>
            <person name="Weis J.J."/>
            <person name="Gamble T."/>
            <person name="Ode P.J."/>
            <person name="Paul R."/>
            <person name="Zaspel J.M."/>
        </authorList>
    </citation>
    <scope>NUCLEOTIDE SEQUENCE [LARGE SCALE GENOMIC DNA]</scope>
    <source>
        <strain evidence="11">CgM1</strain>
    </source>
</reference>
<gene>
    <name evidence="11" type="ORF">KQX54_004699</name>
</gene>
<comment type="subcellular location">
    <subcellularLocation>
        <location evidence="1">Cytoplasm</location>
        <location evidence="1">Cytoskeleton</location>
        <location evidence="1">Cilium axoneme</location>
    </subcellularLocation>
</comment>
<keyword evidence="7" id="KW-0966">Cell projection</keyword>
<comment type="similarity">
    <text evidence="8">Belongs to the CFAP43 family.</text>
</comment>
<keyword evidence="5 10" id="KW-0175">Coiled coil</keyword>
<protein>
    <recommendedName>
        <fullName evidence="9">Cilia- and flagella-associated protein 43</fullName>
    </recommendedName>
</protein>
<dbReference type="Pfam" id="PF25828">
    <property type="entry name" value="CC_Cfap43"/>
    <property type="match status" value="1"/>
</dbReference>
<keyword evidence="12" id="KW-1185">Reference proteome</keyword>
<evidence type="ECO:0000256" key="5">
    <source>
        <dbReference type="ARBA" id="ARBA00023054"/>
    </source>
</evidence>
<evidence type="ECO:0000256" key="1">
    <source>
        <dbReference type="ARBA" id="ARBA00004430"/>
    </source>
</evidence>
<evidence type="ECO:0000313" key="12">
    <source>
        <dbReference type="Proteomes" id="UP000826195"/>
    </source>
</evidence>
<dbReference type="PANTHER" id="PTHR14885">
    <property type="entry name" value="CILIA- AND FLAGELLA-ASSOCIATED PROTEIN 43-RELATED"/>
    <property type="match status" value="1"/>
</dbReference>
<evidence type="ECO:0000256" key="3">
    <source>
        <dbReference type="ARBA" id="ARBA00022574"/>
    </source>
</evidence>
<evidence type="ECO:0000256" key="8">
    <source>
        <dbReference type="ARBA" id="ARBA00023605"/>
    </source>
</evidence>
<proteinExistence type="inferred from homology"/>
<dbReference type="SUPFAM" id="SSF69322">
    <property type="entry name" value="Tricorn protease domain 2"/>
    <property type="match status" value="1"/>
</dbReference>
<dbReference type="GO" id="GO:0003341">
    <property type="term" value="P:cilium movement"/>
    <property type="evidence" value="ECO:0007669"/>
    <property type="project" value="UniProtKB-ARBA"/>
</dbReference>
<dbReference type="Gene3D" id="2.130.10.10">
    <property type="entry name" value="YVTN repeat-like/Quinoprotein amine dehydrogenase"/>
    <property type="match status" value="2"/>
</dbReference>
<dbReference type="Proteomes" id="UP000826195">
    <property type="component" value="Unassembled WGS sequence"/>
</dbReference>
<evidence type="ECO:0000313" key="11">
    <source>
        <dbReference type="EMBL" id="KAH0539419.1"/>
    </source>
</evidence>
<evidence type="ECO:0000256" key="6">
    <source>
        <dbReference type="ARBA" id="ARBA00023212"/>
    </source>
</evidence>
<name>A0AAV7I0S6_COTGL</name>
<comment type="caution">
    <text evidence="11">The sequence shown here is derived from an EMBL/GenBank/DDBJ whole genome shotgun (WGS) entry which is preliminary data.</text>
</comment>
<evidence type="ECO:0000256" key="4">
    <source>
        <dbReference type="ARBA" id="ARBA00022737"/>
    </source>
</evidence>
<dbReference type="GO" id="GO:0060271">
    <property type="term" value="P:cilium assembly"/>
    <property type="evidence" value="ECO:0007669"/>
    <property type="project" value="TreeGrafter"/>
</dbReference>
<evidence type="ECO:0000256" key="9">
    <source>
        <dbReference type="ARBA" id="ARBA00023662"/>
    </source>
</evidence>
<organism evidence="11 12">
    <name type="scientific">Cotesia glomerata</name>
    <name type="common">Lepidopteran parasitic wasp</name>
    <name type="synonym">Apanteles glomeratus</name>
    <dbReference type="NCBI Taxonomy" id="32391"/>
    <lineage>
        <taxon>Eukaryota</taxon>
        <taxon>Metazoa</taxon>
        <taxon>Ecdysozoa</taxon>
        <taxon>Arthropoda</taxon>
        <taxon>Hexapoda</taxon>
        <taxon>Insecta</taxon>
        <taxon>Pterygota</taxon>
        <taxon>Neoptera</taxon>
        <taxon>Endopterygota</taxon>
        <taxon>Hymenoptera</taxon>
        <taxon>Apocrita</taxon>
        <taxon>Ichneumonoidea</taxon>
        <taxon>Braconidae</taxon>
        <taxon>Microgastrinae</taxon>
        <taxon>Cotesia</taxon>
    </lineage>
</organism>
<keyword evidence="2" id="KW-0963">Cytoplasm</keyword>
<dbReference type="GO" id="GO:0005930">
    <property type="term" value="C:axoneme"/>
    <property type="evidence" value="ECO:0007669"/>
    <property type="project" value="UniProtKB-SubCell"/>
</dbReference>
<keyword evidence="3" id="KW-0853">WD repeat</keyword>
<keyword evidence="6" id="KW-0206">Cytoskeleton</keyword>
<feature type="coiled-coil region" evidence="10">
    <location>
        <begin position="716"/>
        <end position="750"/>
    </location>
</feature>
<feature type="coiled-coil region" evidence="10">
    <location>
        <begin position="1423"/>
        <end position="1450"/>
    </location>
</feature>
<evidence type="ECO:0000256" key="10">
    <source>
        <dbReference type="SAM" id="Coils"/>
    </source>
</evidence>
<dbReference type="InterPro" id="IPR015943">
    <property type="entry name" value="WD40/YVTN_repeat-like_dom_sf"/>
</dbReference>
<keyword evidence="4" id="KW-0677">Repeat</keyword>
<dbReference type="PANTHER" id="PTHR14885:SF1">
    <property type="entry name" value="CILIA- AND FLAGELLA-ASSOCIATED PROTEIN 43"/>
    <property type="match status" value="1"/>
</dbReference>
<dbReference type="InterPro" id="IPR036322">
    <property type="entry name" value="WD40_repeat_dom_sf"/>
</dbReference>
<feature type="coiled-coil region" evidence="10">
    <location>
        <begin position="1263"/>
        <end position="1297"/>
    </location>
</feature>